<dbReference type="Proteomes" id="UP000812966">
    <property type="component" value="Unassembled WGS sequence"/>
</dbReference>
<sequence length="178" mass="20157">MNSVKAIPKWYRFEGQIPSLLGRMRTTIDSRAGVPLRARAPRRSRYSRGYARTYPGVHYLQDRRQLHPYRFNREGLLVEPRIDCGVDPSGAALATEDIAGKKRTTCGDRNLSAPTVAYFIHPRFALDYLDLAAVGHGGLLDGSRRWIRRFHRTTGDGIHVYRSRHTGRGEAEDARPGL</sequence>
<evidence type="ECO:0000313" key="1">
    <source>
        <dbReference type="EMBL" id="KAG7527182.1"/>
    </source>
</evidence>
<gene>
    <name evidence="1" type="ORF">FFLO_07190</name>
</gene>
<evidence type="ECO:0000313" key="2">
    <source>
        <dbReference type="Proteomes" id="UP000812966"/>
    </source>
</evidence>
<dbReference type="AlphaFoldDB" id="A0A8K0NPS6"/>
<name>A0A8K0NPS6_9TREE</name>
<keyword evidence="2" id="KW-1185">Reference proteome</keyword>
<organism evidence="1 2">
    <name type="scientific">Filobasidium floriforme</name>
    <dbReference type="NCBI Taxonomy" id="5210"/>
    <lineage>
        <taxon>Eukaryota</taxon>
        <taxon>Fungi</taxon>
        <taxon>Dikarya</taxon>
        <taxon>Basidiomycota</taxon>
        <taxon>Agaricomycotina</taxon>
        <taxon>Tremellomycetes</taxon>
        <taxon>Filobasidiales</taxon>
        <taxon>Filobasidiaceae</taxon>
        <taxon>Filobasidium</taxon>
    </lineage>
</organism>
<comment type="caution">
    <text evidence="1">The sequence shown here is derived from an EMBL/GenBank/DDBJ whole genome shotgun (WGS) entry which is preliminary data.</text>
</comment>
<accession>A0A8K0NPS6</accession>
<proteinExistence type="predicted"/>
<dbReference type="EMBL" id="JABELV010000464">
    <property type="protein sequence ID" value="KAG7527182.1"/>
    <property type="molecule type" value="Genomic_DNA"/>
</dbReference>
<protein>
    <submittedName>
        <fullName evidence="1">Uncharacterized protein</fullName>
    </submittedName>
</protein>
<reference evidence="1" key="1">
    <citation type="submission" date="2020-04" db="EMBL/GenBank/DDBJ databases">
        <title>Analysis of mating type loci in Filobasidium floriforme.</title>
        <authorList>
            <person name="Nowrousian M."/>
        </authorList>
    </citation>
    <scope>NUCLEOTIDE SEQUENCE</scope>
    <source>
        <strain evidence="1">CBS 6242</strain>
    </source>
</reference>